<accession>A0A087E077</accession>
<dbReference type="InterPro" id="IPR043519">
    <property type="entry name" value="NT_sf"/>
</dbReference>
<dbReference type="PANTHER" id="PTHR33571:SF12">
    <property type="entry name" value="BSL3053 PROTEIN"/>
    <property type="match status" value="1"/>
</dbReference>
<organism evidence="12 13">
    <name type="scientific">Bifidobacterium stellenboschense</name>
    <dbReference type="NCBI Taxonomy" id="762211"/>
    <lineage>
        <taxon>Bacteria</taxon>
        <taxon>Bacillati</taxon>
        <taxon>Actinomycetota</taxon>
        <taxon>Actinomycetes</taxon>
        <taxon>Bifidobacteriales</taxon>
        <taxon>Bifidobacteriaceae</taxon>
        <taxon>Bifidobacterium</taxon>
    </lineage>
</organism>
<comment type="similarity">
    <text evidence="9">Belongs to the MntA antitoxin family.</text>
</comment>
<reference evidence="12 13" key="1">
    <citation type="submission" date="2014-03" db="EMBL/GenBank/DDBJ databases">
        <title>Genomics of Bifidobacteria.</title>
        <authorList>
            <person name="Ventura M."/>
            <person name="Milani C."/>
            <person name="Lugli G.A."/>
        </authorList>
    </citation>
    <scope>NUCLEOTIDE SEQUENCE [LARGE SCALE GENOMIC DNA]</scope>
    <source>
        <strain evidence="12 13">DSM 23968</strain>
    </source>
</reference>
<keyword evidence="7" id="KW-0067">ATP-binding</keyword>
<keyword evidence="8" id="KW-0460">Magnesium</keyword>
<keyword evidence="4" id="KW-0548">Nucleotidyltransferase</keyword>
<dbReference type="InterPro" id="IPR052038">
    <property type="entry name" value="Type-VII_TA_antitoxin"/>
</dbReference>
<evidence type="ECO:0000256" key="9">
    <source>
        <dbReference type="ARBA" id="ARBA00038276"/>
    </source>
</evidence>
<dbReference type="GO" id="GO:0046872">
    <property type="term" value="F:metal ion binding"/>
    <property type="evidence" value="ECO:0007669"/>
    <property type="project" value="UniProtKB-KW"/>
</dbReference>
<dbReference type="CDD" id="cd05403">
    <property type="entry name" value="NT_KNTase_like"/>
    <property type="match status" value="1"/>
</dbReference>
<protein>
    <submittedName>
        <fullName evidence="12">Nucleotidyltransferase family protein</fullName>
    </submittedName>
</protein>
<feature type="domain" description="Polymerase nucleotidyl transferase" evidence="11">
    <location>
        <begin position="48"/>
        <end position="109"/>
    </location>
</feature>
<name>A0A087E077_9BIFI</name>
<gene>
    <name evidence="12" type="ORF">BSTEL_0899</name>
</gene>
<dbReference type="Gene3D" id="3.30.460.10">
    <property type="entry name" value="Beta Polymerase, domain 2"/>
    <property type="match status" value="1"/>
</dbReference>
<dbReference type="AlphaFoldDB" id="A0A087E077"/>
<evidence type="ECO:0000256" key="10">
    <source>
        <dbReference type="SAM" id="MobiDB-lite"/>
    </source>
</evidence>
<keyword evidence="5" id="KW-0479">Metal-binding</keyword>
<evidence type="ECO:0000256" key="2">
    <source>
        <dbReference type="ARBA" id="ARBA00022649"/>
    </source>
</evidence>
<evidence type="ECO:0000313" key="13">
    <source>
        <dbReference type="Proteomes" id="UP000029004"/>
    </source>
</evidence>
<dbReference type="GO" id="GO:0016779">
    <property type="term" value="F:nucleotidyltransferase activity"/>
    <property type="evidence" value="ECO:0007669"/>
    <property type="project" value="UniProtKB-KW"/>
</dbReference>
<evidence type="ECO:0000256" key="8">
    <source>
        <dbReference type="ARBA" id="ARBA00022842"/>
    </source>
</evidence>
<evidence type="ECO:0000256" key="3">
    <source>
        <dbReference type="ARBA" id="ARBA00022679"/>
    </source>
</evidence>
<dbReference type="EMBL" id="JGZP01000003">
    <property type="protein sequence ID" value="KFJ01178.1"/>
    <property type="molecule type" value="Genomic_DNA"/>
</dbReference>
<evidence type="ECO:0000256" key="7">
    <source>
        <dbReference type="ARBA" id="ARBA00022840"/>
    </source>
</evidence>
<sequence>MTRMMSVSEHVKTADDAPSMAAEHRAEQADLTPGRIASVARPIALRNRVSELYLFGSMARGEGKADSDIDFIYQFAPDANPQIDLIALRDELEHAFGRSVDLVRKTYVTDSQHDRLRELQRVLFANSITSKPMFRIV</sequence>
<proteinExistence type="inferred from homology"/>
<keyword evidence="6" id="KW-0547">Nucleotide-binding</keyword>
<evidence type="ECO:0000256" key="6">
    <source>
        <dbReference type="ARBA" id="ARBA00022741"/>
    </source>
</evidence>
<comment type="caution">
    <text evidence="12">The sequence shown here is derived from an EMBL/GenBank/DDBJ whole genome shotgun (WGS) entry which is preliminary data.</text>
</comment>
<evidence type="ECO:0000256" key="5">
    <source>
        <dbReference type="ARBA" id="ARBA00022723"/>
    </source>
</evidence>
<evidence type="ECO:0000256" key="4">
    <source>
        <dbReference type="ARBA" id="ARBA00022695"/>
    </source>
</evidence>
<evidence type="ECO:0000256" key="1">
    <source>
        <dbReference type="ARBA" id="ARBA00001946"/>
    </source>
</evidence>
<dbReference type="STRING" id="762211.BSTEL_0899"/>
<dbReference type="SUPFAM" id="SSF81301">
    <property type="entry name" value="Nucleotidyltransferase"/>
    <property type="match status" value="1"/>
</dbReference>
<evidence type="ECO:0000259" key="11">
    <source>
        <dbReference type="Pfam" id="PF01909"/>
    </source>
</evidence>
<evidence type="ECO:0000313" key="12">
    <source>
        <dbReference type="EMBL" id="KFJ01178.1"/>
    </source>
</evidence>
<dbReference type="eggNOG" id="COG1669">
    <property type="taxonomic scope" value="Bacteria"/>
</dbReference>
<dbReference type="Proteomes" id="UP000029004">
    <property type="component" value="Unassembled WGS sequence"/>
</dbReference>
<keyword evidence="13" id="KW-1185">Reference proteome</keyword>
<keyword evidence="3 12" id="KW-0808">Transferase</keyword>
<feature type="region of interest" description="Disordered" evidence="10">
    <location>
        <begin position="1"/>
        <end position="20"/>
    </location>
</feature>
<dbReference type="InterPro" id="IPR002934">
    <property type="entry name" value="Polymerase_NTP_transf_dom"/>
</dbReference>
<dbReference type="Pfam" id="PF01909">
    <property type="entry name" value="NTP_transf_2"/>
    <property type="match status" value="1"/>
</dbReference>
<dbReference type="PANTHER" id="PTHR33571">
    <property type="entry name" value="SSL8005 PROTEIN"/>
    <property type="match status" value="1"/>
</dbReference>
<comment type="cofactor">
    <cofactor evidence="1">
        <name>Mg(2+)</name>
        <dbReference type="ChEBI" id="CHEBI:18420"/>
    </cofactor>
</comment>
<keyword evidence="2" id="KW-1277">Toxin-antitoxin system</keyword>
<dbReference type="GO" id="GO:0005524">
    <property type="term" value="F:ATP binding"/>
    <property type="evidence" value="ECO:0007669"/>
    <property type="project" value="UniProtKB-KW"/>
</dbReference>